<keyword evidence="3 6" id="KW-0862">Zinc</keyword>
<feature type="domain" description="Enoyl reductase (ER)" evidence="7">
    <location>
        <begin position="24"/>
        <end position="371"/>
    </location>
</feature>
<accession>A0A7W8YBT6</accession>
<evidence type="ECO:0000256" key="6">
    <source>
        <dbReference type="RuleBase" id="RU361277"/>
    </source>
</evidence>
<evidence type="ECO:0000313" key="9">
    <source>
        <dbReference type="Proteomes" id="UP000523863"/>
    </source>
</evidence>
<dbReference type="SUPFAM" id="SSF50129">
    <property type="entry name" value="GroES-like"/>
    <property type="match status" value="2"/>
</dbReference>
<comment type="similarity">
    <text evidence="1 6">Belongs to the zinc-containing alcohol dehydrogenase family.</text>
</comment>
<dbReference type="GO" id="GO:0008270">
    <property type="term" value="F:zinc ion binding"/>
    <property type="evidence" value="ECO:0007669"/>
    <property type="project" value="InterPro"/>
</dbReference>
<dbReference type="GO" id="GO:0051903">
    <property type="term" value="F:S-(hydroxymethyl)glutathione dehydrogenase [NAD(P)+] activity"/>
    <property type="evidence" value="ECO:0007669"/>
    <property type="project" value="TreeGrafter"/>
</dbReference>
<dbReference type="InterPro" id="IPR013149">
    <property type="entry name" value="ADH-like_C"/>
</dbReference>
<sequence length="378" mass="39015">MSSDITRVIRGAVLNEIGAQPPYAQSQPISIDELTLSAPLAGQALIRIEAAGLCHSDLSVVNGSRPRPVPMLLGHEAAGIVEEIGEGVENIAVGQRVVLTFLPRCGECEACATNGKLPCSKGSATNNEGVLLDGSRHLNRIGGGAPEPVAHHLGVSGFATYAVIDAKSAVPVHDDVPPDIAAVLGCAVLTGGGALLNAAEVTKDSRVAIVGLGGVGMAGLLTALALDCKEVIAIDAQPSKLELAKSWGAHAAYTPTEAVEQGVSCDVVLEAVGHPRAFETAFKILGLGGTLVTVGLPAPGATAEIEPLQLTAKAQRIIGSYLGTAVPARDVPKFEQLWRDGKLPLEKLVTQEIELENINEAMDALASGTVLRQVIRFS</sequence>
<dbReference type="InterPro" id="IPR011032">
    <property type="entry name" value="GroES-like_sf"/>
</dbReference>
<protein>
    <submittedName>
        <fullName evidence="8">Alcohol dehydrogenase</fullName>
        <ecNumber evidence="8">1.1.1.1</ecNumber>
    </submittedName>
</protein>
<gene>
    <name evidence="8" type="ORF">BKA12_001711</name>
</gene>
<dbReference type="InterPro" id="IPR036291">
    <property type="entry name" value="NAD(P)-bd_dom_sf"/>
</dbReference>
<evidence type="ECO:0000256" key="1">
    <source>
        <dbReference type="ARBA" id="ARBA00008072"/>
    </source>
</evidence>
<evidence type="ECO:0000256" key="4">
    <source>
        <dbReference type="ARBA" id="ARBA00023002"/>
    </source>
</evidence>
<proteinExistence type="inferred from homology"/>
<evidence type="ECO:0000256" key="5">
    <source>
        <dbReference type="ARBA" id="ARBA00023027"/>
    </source>
</evidence>
<dbReference type="EC" id="1.1.1.1" evidence="8"/>
<dbReference type="Pfam" id="PF08240">
    <property type="entry name" value="ADH_N"/>
    <property type="match status" value="1"/>
</dbReference>
<comment type="cofactor">
    <cofactor evidence="6">
        <name>Zn(2+)</name>
        <dbReference type="ChEBI" id="CHEBI:29105"/>
    </cofactor>
</comment>
<comment type="caution">
    <text evidence="8">The sequence shown here is derived from an EMBL/GenBank/DDBJ whole genome shotgun (WGS) entry which is preliminary data.</text>
</comment>
<evidence type="ECO:0000313" key="8">
    <source>
        <dbReference type="EMBL" id="MBB5598631.1"/>
    </source>
</evidence>
<dbReference type="RefSeq" id="WP_183642618.1">
    <property type="nucleotide sequence ID" value="NZ_JACHBL010000001.1"/>
</dbReference>
<dbReference type="InterPro" id="IPR002328">
    <property type="entry name" value="ADH_Zn_CS"/>
</dbReference>
<dbReference type="Gene3D" id="3.40.50.720">
    <property type="entry name" value="NAD(P)-binding Rossmann-like Domain"/>
    <property type="match status" value="1"/>
</dbReference>
<organism evidence="8 9">
    <name type="scientific">Neomicrococcus lactis</name>
    <dbReference type="NCBI Taxonomy" id="732241"/>
    <lineage>
        <taxon>Bacteria</taxon>
        <taxon>Bacillati</taxon>
        <taxon>Actinomycetota</taxon>
        <taxon>Actinomycetes</taxon>
        <taxon>Micrococcales</taxon>
        <taxon>Micrococcaceae</taxon>
        <taxon>Neomicrococcus</taxon>
    </lineage>
</organism>
<dbReference type="InterPro" id="IPR013154">
    <property type="entry name" value="ADH-like_N"/>
</dbReference>
<reference evidence="8 9" key="1">
    <citation type="submission" date="2020-08" db="EMBL/GenBank/DDBJ databases">
        <title>Sequencing the genomes of 1000 actinobacteria strains.</title>
        <authorList>
            <person name="Klenk H.-P."/>
        </authorList>
    </citation>
    <scope>NUCLEOTIDE SEQUENCE [LARGE SCALE GENOMIC DNA]</scope>
    <source>
        <strain evidence="8 9">DSM 23694</strain>
    </source>
</reference>
<keyword evidence="9" id="KW-1185">Reference proteome</keyword>
<dbReference type="PANTHER" id="PTHR43880">
    <property type="entry name" value="ALCOHOL DEHYDROGENASE"/>
    <property type="match status" value="1"/>
</dbReference>
<dbReference type="PROSITE" id="PS00059">
    <property type="entry name" value="ADH_ZINC"/>
    <property type="match status" value="1"/>
</dbReference>
<name>A0A7W8YBT6_9MICC</name>
<evidence type="ECO:0000259" key="7">
    <source>
        <dbReference type="SMART" id="SM00829"/>
    </source>
</evidence>
<keyword evidence="4 8" id="KW-0560">Oxidoreductase</keyword>
<dbReference type="GO" id="GO:0046294">
    <property type="term" value="P:formaldehyde catabolic process"/>
    <property type="evidence" value="ECO:0007669"/>
    <property type="project" value="TreeGrafter"/>
</dbReference>
<dbReference type="Proteomes" id="UP000523863">
    <property type="component" value="Unassembled WGS sequence"/>
</dbReference>
<evidence type="ECO:0000256" key="3">
    <source>
        <dbReference type="ARBA" id="ARBA00022833"/>
    </source>
</evidence>
<dbReference type="GO" id="GO:0004022">
    <property type="term" value="F:alcohol dehydrogenase (NAD+) activity"/>
    <property type="evidence" value="ECO:0007669"/>
    <property type="project" value="UniProtKB-EC"/>
</dbReference>
<dbReference type="SUPFAM" id="SSF51735">
    <property type="entry name" value="NAD(P)-binding Rossmann-fold domains"/>
    <property type="match status" value="1"/>
</dbReference>
<dbReference type="AlphaFoldDB" id="A0A7W8YBT6"/>
<dbReference type="SMART" id="SM00829">
    <property type="entry name" value="PKS_ER"/>
    <property type="match status" value="1"/>
</dbReference>
<keyword evidence="5" id="KW-0520">NAD</keyword>
<keyword evidence="2 6" id="KW-0479">Metal-binding</keyword>
<dbReference type="EMBL" id="JACHBL010000001">
    <property type="protein sequence ID" value="MBB5598631.1"/>
    <property type="molecule type" value="Genomic_DNA"/>
</dbReference>
<evidence type="ECO:0000256" key="2">
    <source>
        <dbReference type="ARBA" id="ARBA00022723"/>
    </source>
</evidence>
<dbReference type="Gene3D" id="3.90.180.10">
    <property type="entry name" value="Medium-chain alcohol dehydrogenases, catalytic domain"/>
    <property type="match status" value="1"/>
</dbReference>
<dbReference type="GO" id="GO:0005829">
    <property type="term" value="C:cytosol"/>
    <property type="evidence" value="ECO:0007669"/>
    <property type="project" value="TreeGrafter"/>
</dbReference>
<dbReference type="PANTHER" id="PTHR43880:SF12">
    <property type="entry name" value="ALCOHOL DEHYDROGENASE CLASS-3"/>
    <property type="match status" value="1"/>
</dbReference>
<dbReference type="InterPro" id="IPR020843">
    <property type="entry name" value="ER"/>
</dbReference>
<dbReference type="Pfam" id="PF00107">
    <property type="entry name" value="ADH_zinc_N"/>
    <property type="match status" value="1"/>
</dbReference>